<reference evidence="2" key="1">
    <citation type="submission" date="2017-03" db="EMBL/GenBank/DDBJ databases">
        <title>Phytopthora megakarya and P. palmivora, two closely related causual agents of cacao black pod achieved similar genome size and gene model numbers by different mechanisms.</title>
        <authorList>
            <person name="Ali S."/>
            <person name="Shao J."/>
            <person name="Larry D.J."/>
            <person name="Kronmiller B."/>
            <person name="Shen D."/>
            <person name="Strem M.D."/>
            <person name="Melnick R.L."/>
            <person name="Guiltinan M.J."/>
            <person name="Tyler B.M."/>
            <person name="Meinhardt L.W."/>
            <person name="Bailey B.A."/>
        </authorList>
    </citation>
    <scope>NUCLEOTIDE SEQUENCE [LARGE SCALE GENOMIC DNA]</scope>
    <source>
        <strain evidence="2">zdho120</strain>
    </source>
</reference>
<protein>
    <submittedName>
        <fullName evidence="1">Uncharacterized protein</fullName>
    </submittedName>
</protein>
<accession>A0A225VAE1</accession>
<dbReference type="EMBL" id="NBNE01006015">
    <property type="protein sequence ID" value="OWZ02666.1"/>
    <property type="molecule type" value="Genomic_DNA"/>
</dbReference>
<dbReference type="AlphaFoldDB" id="A0A225VAE1"/>
<evidence type="ECO:0000313" key="2">
    <source>
        <dbReference type="Proteomes" id="UP000198211"/>
    </source>
</evidence>
<dbReference type="OrthoDB" id="140382at2759"/>
<keyword evidence="2" id="KW-1185">Reference proteome</keyword>
<organism evidence="1 2">
    <name type="scientific">Phytophthora megakarya</name>
    <dbReference type="NCBI Taxonomy" id="4795"/>
    <lineage>
        <taxon>Eukaryota</taxon>
        <taxon>Sar</taxon>
        <taxon>Stramenopiles</taxon>
        <taxon>Oomycota</taxon>
        <taxon>Peronosporomycetes</taxon>
        <taxon>Peronosporales</taxon>
        <taxon>Peronosporaceae</taxon>
        <taxon>Phytophthora</taxon>
    </lineage>
</organism>
<name>A0A225VAE1_9STRA</name>
<sequence length="96" mass="10830">MLEDVLLADSPALEVVHPALTSVEARAQHRATIMEHQLNVFMDTTYEKVIDVERKLQERLEASLQTTQSEVLATAAYAIRGIHKRVVKFTFSSGMF</sequence>
<comment type="caution">
    <text evidence="1">The sequence shown here is derived from an EMBL/GenBank/DDBJ whole genome shotgun (WGS) entry which is preliminary data.</text>
</comment>
<gene>
    <name evidence="1" type="ORF">PHMEG_00025734</name>
</gene>
<evidence type="ECO:0000313" key="1">
    <source>
        <dbReference type="EMBL" id="OWZ02666.1"/>
    </source>
</evidence>
<dbReference type="Proteomes" id="UP000198211">
    <property type="component" value="Unassembled WGS sequence"/>
</dbReference>
<proteinExistence type="predicted"/>